<dbReference type="Proteomes" id="UP000551616">
    <property type="component" value="Unassembled WGS sequence"/>
</dbReference>
<protein>
    <submittedName>
        <fullName evidence="3">Uncharacterized protein</fullName>
    </submittedName>
</protein>
<dbReference type="RefSeq" id="WP_207398324.1">
    <property type="nucleotide sequence ID" value="NZ_JABRWO010000012.1"/>
</dbReference>
<keyword evidence="2" id="KW-0472">Membrane</keyword>
<gene>
    <name evidence="3" type="ORF">HOV93_41290</name>
</gene>
<evidence type="ECO:0000256" key="1">
    <source>
        <dbReference type="SAM" id="MobiDB-lite"/>
    </source>
</evidence>
<dbReference type="AlphaFoldDB" id="A0A7V8V8J5"/>
<reference evidence="3 4" key="1">
    <citation type="submission" date="2020-05" db="EMBL/GenBank/DDBJ databases">
        <title>Bremerella alba sp. nov., a novel planctomycete isolated from the surface of the macroalga Fucus spiralis.</title>
        <authorList>
            <person name="Godinho O."/>
            <person name="Botelho R."/>
            <person name="Albuquerque L."/>
            <person name="Wiegand S."/>
            <person name="Da Costa M.S."/>
            <person name="Lobo-Da-Cunha A."/>
            <person name="Jogler C."/>
            <person name="Lage O.M."/>
        </authorList>
    </citation>
    <scope>NUCLEOTIDE SEQUENCE [LARGE SCALE GENOMIC DNA]</scope>
    <source>
        <strain evidence="3 4">FF15</strain>
    </source>
</reference>
<proteinExistence type="predicted"/>
<dbReference type="EMBL" id="JABRWO010000012">
    <property type="protein sequence ID" value="MBA2116935.1"/>
    <property type="molecule type" value="Genomic_DNA"/>
</dbReference>
<keyword evidence="2" id="KW-1133">Transmembrane helix</keyword>
<name>A0A7V8V8J5_9BACT</name>
<feature type="region of interest" description="Disordered" evidence="1">
    <location>
        <begin position="213"/>
        <end position="240"/>
    </location>
</feature>
<feature type="transmembrane region" description="Helical" evidence="2">
    <location>
        <begin position="59"/>
        <end position="83"/>
    </location>
</feature>
<keyword evidence="2" id="KW-0812">Transmembrane</keyword>
<accession>A0A7V8V8J5</accession>
<evidence type="ECO:0000313" key="4">
    <source>
        <dbReference type="Proteomes" id="UP000551616"/>
    </source>
</evidence>
<evidence type="ECO:0000313" key="3">
    <source>
        <dbReference type="EMBL" id="MBA2116935.1"/>
    </source>
</evidence>
<sequence>MDAIVEVIGAIFQFFVYACIYVADICIRAVWFSIDSIRYGYKGALQRNEQRRKDEFTPFATRIGGAVIFFGTVFISLSLLAWWQSHHQQKVDQTERLVDRLAEKYYQQTTEDDPVFQNGPLSEQDAWGQPVRLDTEKSLMGWWIVVSSDGPDGRPSTSDDVEAIRSNWANLEQVGGELAERGSNAIKQKLKGMFSGDDSDQPKEAVVLLAEEGAPAENLPMDDESVATEPNQANAEEKKGWKLPSIKFRWGKKDE</sequence>
<comment type="caution">
    <text evidence="3">The sequence shown here is derived from an EMBL/GenBank/DDBJ whole genome shotgun (WGS) entry which is preliminary data.</text>
</comment>
<organism evidence="3 4">
    <name type="scientific">Bremerella alba</name>
    <dbReference type="NCBI Taxonomy" id="980252"/>
    <lineage>
        <taxon>Bacteria</taxon>
        <taxon>Pseudomonadati</taxon>
        <taxon>Planctomycetota</taxon>
        <taxon>Planctomycetia</taxon>
        <taxon>Pirellulales</taxon>
        <taxon>Pirellulaceae</taxon>
        <taxon>Bremerella</taxon>
    </lineage>
</organism>
<feature type="transmembrane region" description="Helical" evidence="2">
    <location>
        <begin position="12"/>
        <end position="32"/>
    </location>
</feature>
<evidence type="ECO:0000256" key="2">
    <source>
        <dbReference type="SAM" id="Phobius"/>
    </source>
</evidence>
<keyword evidence="4" id="KW-1185">Reference proteome</keyword>